<organism evidence="8 9">
    <name type="scientific">Maribacter hydrothermalis</name>
    <dbReference type="NCBI Taxonomy" id="1836467"/>
    <lineage>
        <taxon>Bacteria</taxon>
        <taxon>Pseudomonadati</taxon>
        <taxon>Bacteroidota</taxon>
        <taxon>Flavobacteriia</taxon>
        <taxon>Flavobacteriales</taxon>
        <taxon>Flavobacteriaceae</taxon>
        <taxon>Maribacter</taxon>
    </lineage>
</organism>
<comment type="caution">
    <text evidence="8">The sequence shown here is derived from an EMBL/GenBank/DDBJ whole genome shotgun (WGS) entry which is preliminary data.</text>
</comment>
<evidence type="ECO:0000256" key="4">
    <source>
        <dbReference type="PROSITE-ProRule" id="PRU00473"/>
    </source>
</evidence>
<dbReference type="InterPro" id="IPR006664">
    <property type="entry name" value="OMP_bac"/>
</dbReference>
<dbReference type="PRINTS" id="PR01021">
    <property type="entry name" value="OMPADOMAIN"/>
</dbReference>
<keyword evidence="3" id="KW-0998">Cell outer membrane</keyword>
<gene>
    <name evidence="8" type="ORF">A9200_07140</name>
</gene>
<feature type="domain" description="OmpA-like" evidence="7">
    <location>
        <begin position="186"/>
        <end position="302"/>
    </location>
</feature>
<dbReference type="Proteomes" id="UP000092164">
    <property type="component" value="Unassembled WGS sequence"/>
</dbReference>
<feature type="region of interest" description="Disordered" evidence="5">
    <location>
        <begin position="277"/>
        <end position="302"/>
    </location>
</feature>
<dbReference type="AlphaFoldDB" id="A0A1B7Z3X7"/>
<dbReference type="PRINTS" id="PR01023">
    <property type="entry name" value="NAFLGMOTY"/>
</dbReference>
<evidence type="ECO:0000256" key="2">
    <source>
        <dbReference type="ARBA" id="ARBA00023136"/>
    </source>
</evidence>
<evidence type="ECO:0000313" key="8">
    <source>
        <dbReference type="EMBL" id="OBR37421.1"/>
    </source>
</evidence>
<dbReference type="PANTHER" id="PTHR30329:SF21">
    <property type="entry name" value="LIPOPROTEIN YIAD-RELATED"/>
    <property type="match status" value="1"/>
</dbReference>
<evidence type="ECO:0000256" key="3">
    <source>
        <dbReference type="ARBA" id="ARBA00023237"/>
    </source>
</evidence>
<protein>
    <submittedName>
        <fullName evidence="8">Cell envelope biogenesis protein OmpA</fullName>
    </submittedName>
</protein>
<dbReference type="InterPro" id="IPR006665">
    <property type="entry name" value="OmpA-like"/>
</dbReference>
<evidence type="ECO:0000256" key="6">
    <source>
        <dbReference type="SAM" id="Phobius"/>
    </source>
</evidence>
<feature type="transmembrane region" description="Helical" evidence="6">
    <location>
        <begin position="7"/>
        <end position="23"/>
    </location>
</feature>
<dbReference type="Pfam" id="PF00691">
    <property type="entry name" value="OmpA"/>
    <property type="match status" value="1"/>
</dbReference>
<sequence>MTKTTTNLLLMLITIVAGTYFYVTCCSECNAGAVTTEPSTEQVIIKEPEATAYPFAIDGNGFTYNTNDNYNFNLSSQTFLTPLSLELKNGVNSLKEHLGTNENNVINVTGFYTSDEENNTAFPNLGLARANNIKNDLAAKGIPTAQINTFGKIMDEMIAKDGTYLGAASFSLIEKSATADDELKALYEKIKADPLILYFDTAEASISLDATQRQKVADISRYLDKVAGATTSVVGHTDATGQASTNMRLGQDRADFAKNYLMTNGIASDKIIATSKGHSQPIANNTTEEGREKNRRTVITLN</sequence>
<dbReference type="InterPro" id="IPR036737">
    <property type="entry name" value="OmpA-like_sf"/>
</dbReference>
<dbReference type="EMBL" id="LZFP01000034">
    <property type="protein sequence ID" value="OBR37421.1"/>
    <property type="molecule type" value="Genomic_DNA"/>
</dbReference>
<evidence type="ECO:0000259" key="7">
    <source>
        <dbReference type="PROSITE" id="PS51123"/>
    </source>
</evidence>
<reference evidence="9" key="1">
    <citation type="submission" date="2016-06" db="EMBL/GenBank/DDBJ databases">
        <authorList>
            <person name="Zhan P."/>
        </authorList>
    </citation>
    <scope>NUCLEOTIDE SEQUENCE [LARGE SCALE GENOMIC DNA]</scope>
    <source>
        <strain evidence="9">T28</strain>
    </source>
</reference>
<dbReference type="PANTHER" id="PTHR30329">
    <property type="entry name" value="STATOR ELEMENT OF FLAGELLAR MOTOR COMPLEX"/>
    <property type="match status" value="1"/>
</dbReference>
<keyword evidence="6" id="KW-0812">Transmembrane</keyword>
<dbReference type="Gene3D" id="3.30.1330.60">
    <property type="entry name" value="OmpA-like domain"/>
    <property type="match status" value="2"/>
</dbReference>
<name>A0A1B7Z3X7_9FLAO</name>
<proteinExistence type="predicted"/>
<dbReference type="SUPFAM" id="SSF103088">
    <property type="entry name" value="OmpA-like"/>
    <property type="match status" value="2"/>
</dbReference>
<keyword evidence="6" id="KW-1133">Transmembrane helix</keyword>
<dbReference type="KEGG" id="mart:BTR34_07390"/>
<feature type="compositionally biased region" description="Polar residues" evidence="5">
    <location>
        <begin position="277"/>
        <end position="287"/>
    </location>
</feature>
<dbReference type="STRING" id="1836467.BTR34_07390"/>
<keyword evidence="9" id="KW-1185">Reference proteome</keyword>
<dbReference type="PROSITE" id="PS51123">
    <property type="entry name" value="OMPA_2"/>
    <property type="match status" value="1"/>
</dbReference>
<accession>A0A1B7Z3X7</accession>
<dbReference type="CDD" id="cd07185">
    <property type="entry name" value="OmpA_C-like"/>
    <property type="match status" value="1"/>
</dbReference>
<dbReference type="RefSeq" id="WP_068485427.1">
    <property type="nucleotide sequence ID" value="NZ_CP018760.1"/>
</dbReference>
<dbReference type="InterPro" id="IPR050330">
    <property type="entry name" value="Bact_OuterMem_StrucFunc"/>
</dbReference>
<evidence type="ECO:0000313" key="9">
    <source>
        <dbReference type="Proteomes" id="UP000092164"/>
    </source>
</evidence>
<evidence type="ECO:0000256" key="5">
    <source>
        <dbReference type="SAM" id="MobiDB-lite"/>
    </source>
</evidence>
<dbReference type="GO" id="GO:0009279">
    <property type="term" value="C:cell outer membrane"/>
    <property type="evidence" value="ECO:0007669"/>
    <property type="project" value="UniProtKB-SubCell"/>
</dbReference>
<dbReference type="OrthoDB" id="9763897at2"/>
<keyword evidence="2 4" id="KW-0472">Membrane</keyword>
<comment type="subcellular location">
    <subcellularLocation>
        <location evidence="1">Cell outer membrane</location>
    </subcellularLocation>
</comment>
<evidence type="ECO:0000256" key="1">
    <source>
        <dbReference type="ARBA" id="ARBA00004442"/>
    </source>
</evidence>